<reference evidence="1 2" key="1">
    <citation type="journal article" date="2024" name="J Genomics">
        <title>Draft genome sequencing and assembly of Favolaschia claudopus CIRM-BRFM 2984 isolated from oak limbs.</title>
        <authorList>
            <person name="Navarro D."/>
            <person name="Drula E."/>
            <person name="Chaduli D."/>
            <person name="Cazenave R."/>
            <person name="Ahrendt S."/>
            <person name="Wang J."/>
            <person name="Lipzen A."/>
            <person name="Daum C."/>
            <person name="Barry K."/>
            <person name="Grigoriev I.V."/>
            <person name="Favel A."/>
            <person name="Rosso M.N."/>
            <person name="Martin F."/>
        </authorList>
    </citation>
    <scope>NUCLEOTIDE SEQUENCE [LARGE SCALE GENOMIC DNA]</scope>
    <source>
        <strain evidence="1 2">CIRM-BRFM 2984</strain>
    </source>
</reference>
<evidence type="ECO:0000313" key="1">
    <source>
        <dbReference type="EMBL" id="KAK7042278.1"/>
    </source>
</evidence>
<accession>A0AAW0CSU0</accession>
<name>A0AAW0CSU0_9AGAR</name>
<keyword evidence="2" id="KW-1185">Reference proteome</keyword>
<dbReference type="AlphaFoldDB" id="A0AAW0CSU0"/>
<protein>
    <submittedName>
        <fullName evidence="1">Uncharacterized protein</fullName>
    </submittedName>
</protein>
<evidence type="ECO:0000313" key="2">
    <source>
        <dbReference type="Proteomes" id="UP001362999"/>
    </source>
</evidence>
<organism evidence="1 2">
    <name type="scientific">Favolaschia claudopus</name>
    <dbReference type="NCBI Taxonomy" id="2862362"/>
    <lineage>
        <taxon>Eukaryota</taxon>
        <taxon>Fungi</taxon>
        <taxon>Dikarya</taxon>
        <taxon>Basidiomycota</taxon>
        <taxon>Agaricomycotina</taxon>
        <taxon>Agaricomycetes</taxon>
        <taxon>Agaricomycetidae</taxon>
        <taxon>Agaricales</taxon>
        <taxon>Marasmiineae</taxon>
        <taxon>Mycenaceae</taxon>
        <taxon>Favolaschia</taxon>
    </lineage>
</organism>
<comment type="caution">
    <text evidence="1">The sequence shown here is derived from an EMBL/GenBank/DDBJ whole genome shotgun (WGS) entry which is preliminary data.</text>
</comment>
<sequence length="298" mass="33404">MLLSESAFLHNAYPMDTIYTFLGAMSEILPVISNLGFFKPSDLSSIQQTSIFSSKSNDGKLPSKHNLLPVVSLLTSTYPAFEAFSDEYEVEYFLVPPVPTSPLATVALPEITSAATVYQTVSAHAADLKVNQEEPLVNLKTRQNPKRVTTCRRFSPLRLARKASRGVWKVRIAFRSMILWQGQVVSALCTRSCFEVQAFRRAFYANGKNPFIEGFTSALSLDKDELEFLTRPFRCQSSFKLAEDDDPQVPSSVFCRSPGPSPPRRRFLLPPATQGSVFKPSVRYWAGSRKARIYSQPR</sequence>
<gene>
    <name evidence="1" type="ORF">R3P38DRAFT_3260307</name>
</gene>
<proteinExistence type="predicted"/>
<dbReference type="EMBL" id="JAWWNJ010000013">
    <property type="protein sequence ID" value="KAK7042278.1"/>
    <property type="molecule type" value="Genomic_DNA"/>
</dbReference>
<dbReference type="Proteomes" id="UP001362999">
    <property type="component" value="Unassembled WGS sequence"/>
</dbReference>